<keyword evidence="4" id="KW-0378">Hydrolase</keyword>
<dbReference type="Gene3D" id="3.90.226.10">
    <property type="entry name" value="2-enoyl-CoA Hydratase, Chain A, domain 1"/>
    <property type="match status" value="1"/>
</dbReference>
<dbReference type="EMBL" id="HG938355">
    <property type="protein sequence ID" value="CDN52527.1"/>
    <property type="molecule type" value="Genomic_DNA"/>
</dbReference>
<evidence type="ECO:0000256" key="1">
    <source>
        <dbReference type="ARBA" id="ARBA00007039"/>
    </source>
</evidence>
<sequence>MENLSDTDYLVFAAAPGENIPHRYSMQAKGNSEAEILLYGDIGDPWFGGVTAKQFADDLKALGKVDTIHLRINSYGGDVFQGLTIYRILIDHPAKIIAHVDGVAASIASVIAMAATEINISEAGFIMIHNAWGVAIGNEGDMLTMAALLKKTTTSLRDVYVARTSNTADKVKKWMDDETWFTSDEAVANGFADKVSDNMRIAARVDLSKHRFKRPPAALADTPNADLMRQRIARMKNKHARSASAA</sequence>
<name>A0A068T246_NEOGA</name>
<proteinExistence type="inferred from homology"/>
<dbReference type="KEGG" id="ngl:RG1141_CH01620"/>
<dbReference type="GO" id="GO:0004252">
    <property type="term" value="F:serine-type endopeptidase activity"/>
    <property type="evidence" value="ECO:0007669"/>
    <property type="project" value="InterPro"/>
</dbReference>
<dbReference type="CDD" id="cd07016">
    <property type="entry name" value="S14_ClpP_1"/>
    <property type="match status" value="1"/>
</dbReference>
<keyword evidence="2" id="KW-0963">Cytoplasm</keyword>
<dbReference type="InterPro" id="IPR029045">
    <property type="entry name" value="ClpP/crotonase-like_dom_sf"/>
</dbReference>
<dbReference type="InterPro" id="IPR001907">
    <property type="entry name" value="ClpP"/>
</dbReference>
<reference evidence="8" key="1">
    <citation type="journal article" date="2014" name="BMC Genomics">
        <title>Genome sequencing of two Neorhizobium galegae strains reveals a noeT gene responsible for the unusual acetylation of the nodulation factors.</title>
        <authorList>
            <person name="Osterman J."/>
            <person name="Marsh J."/>
            <person name="Laine P.K."/>
            <person name="Zeng Z."/>
            <person name="Alatalo E."/>
            <person name="Sullivan J.T."/>
            <person name="Young J.P."/>
            <person name="Thomas-Oates J."/>
            <person name="Paulin L."/>
            <person name="Lindstrom K."/>
        </authorList>
    </citation>
    <scope>NUCLEOTIDE SEQUENCE [LARGE SCALE GENOMIC DNA]</scope>
    <source>
        <strain evidence="8">HAMBI 1141</strain>
    </source>
</reference>
<accession>A0A068T246</accession>
<evidence type="ECO:0000313" key="7">
    <source>
        <dbReference type="EMBL" id="CDN52527.1"/>
    </source>
</evidence>
<evidence type="ECO:0000256" key="2">
    <source>
        <dbReference type="ARBA" id="ARBA00022490"/>
    </source>
</evidence>
<evidence type="ECO:0000256" key="3">
    <source>
        <dbReference type="ARBA" id="ARBA00022670"/>
    </source>
</evidence>
<dbReference type="Pfam" id="PF00574">
    <property type="entry name" value="CLP_protease"/>
    <property type="match status" value="1"/>
</dbReference>
<evidence type="ECO:0000313" key="8">
    <source>
        <dbReference type="Proteomes" id="UP000028186"/>
    </source>
</evidence>
<dbReference type="GO" id="GO:0009368">
    <property type="term" value="C:endopeptidase Clp complex"/>
    <property type="evidence" value="ECO:0007669"/>
    <property type="project" value="TreeGrafter"/>
</dbReference>
<dbReference type="PRINTS" id="PR00127">
    <property type="entry name" value="CLPPROTEASEP"/>
</dbReference>
<keyword evidence="5" id="KW-0720">Serine protease</keyword>
<protein>
    <recommendedName>
        <fullName evidence="6">ATP-dependent Clp protease proteolytic subunit</fullName>
    </recommendedName>
</protein>
<keyword evidence="3 7" id="KW-0645">Protease</keyword>
<dbReference type="GO" id="GO:0051117">
    <property type="term" value="F:ATPase binding"/>
    <property type="evidence" value="ECO:0007669"/>
    <property type="project" value="TreeGrafter"/>
</dbReference>
<dbReference type="RefSeq" id="WP_051899630.1">
    <property type="nucleotide sequence ID" value="NZ_HG938355.1"/>
</dbReference>
<dbReference type="HOGENOM" id="CLU_052762_1_0_5"/>
<evidence type="ECO:0000256" key="5">
    <source>
        <dbReference type="ARBA" id="ARBA00022825"/>
    </source>
</evidence>
<dbReference type="GO" id="GO:0006515">
    <property type="term" value="P:protein quality control for misfolded or incompletely synthesized proteins"/>
    <property type="evidence" value="ECO:0007669"/>
    <property type="project" value="TreeGrafter"/>
</dbReference>
<dbReference type="AlphaFoldDB" id="A0A068T246"/>
<dbReference type="NCBIfam" id="NF045542">
    <property type="entry name" value="Clp_rel_HeadMat"/>
    <property type="match status" value="1"/>
</dbReference>
<organism evidence="7 8">
    <name type="scientific">Neorhizobium galegae bv. officinalis bv. officinalis str. HAMBI 1141</name>
    <dbReference type="NCBI Taxonomy" id="1028801"/>
    <lineage>
        <taxon>Bacteria</taxon>
        <taxon>Pseudomonadati</taxon>
        <taxon>Pseudomonadota</taxon>
        <taxon>Alphaproteobacteria</taxon>
        <taxon>Hyphomicrobiales</taxon>
        <taxon>Rhizobiaceae</taxon>
        <taxon>Rhizobium/Agrobacterium group</taxon>
        <taxon>Neorhizobium</taxon>
    </lineage>
</organism>
<comment type="similarity">
    <text evidence="1 6">Belongs to the peptidase S14 family.</text>
</comment>
<dbReference type="eggNOG" id="COG0740">
    <property type="taxonomic scope" value="Bacteria"/>
</dbReference>
<evidence type="ECO:0000256" key="6">
    <source>
        <dbReference type="RuleBase" id="RU003567"/>
    </source>
</evidence>
<dbReference type="PATRIC" id="fig|1028801.3.peg.155"/>
<dbReference type="GO" id="GO:0004176">
    <property type="term" value="F:ATP-dependent peptidase activity"/>
    <property type="evidence" value="ECO:0007669"/>
    <property type="project" value="InterPro"/>
</dbReference>
<dbReference type="InterPro" id="IPR023562">
    <property type="entry name" value="ClpP/TepA"/>
</dbReference>
<dbReference type="SUPFAM" id="SSF52096">
    <property type="entry name" value="ClpP/crotonase"/>
    <property type="match status" value="1"/>
</dbReference>
<evidence type="ECO:0000256" key="4">
    <source>
        <dbReference type="ARBA" id="ARBA00022801"/>
    </source>
</evidence>
<gene>
    <name evidence="7" type="primary">clpP</name>
    <name evidence="7" type="ORF">RG1141_CH01620</name>
</gene>
<dbReference type="PANTHER" id="PTHR10381:SF70">
    <property type="entry name" value="ATP-DEPENDENT CLP PROTEASE PROTEOLYTIC SUBUNIT"/>
    <property type="match status" value="1"/>
</dbReference>
<dbReference type="Proteomes" id="UP000028186">
    <property type="component" value="Chromosome I"/>
</dbReference>
<dbReference type="PANTHER" id="PTHR10381">
    <property type="entry name" value="ATP-DEPENDENT CLP PROTEASE PROTEOLYTIC SUBUNIT"/>
    <property type="match status" value="1"/>
</dbReference>